<organism evidence="1 2">
    <name type="scientific">Nocardioides marinquilinus</name>
    <dbReference type="NCBI Taxonomy" id="1210400"/>
    <lineage>
        <taxon>Bacteria</taxon>
        <taxon>Bacillati</taxon>
        <taxon>Actinomycetota</taxon>
        <taxon>Actinomycetes</taxon>
        <taxon>Propionibacteriales</taxon>
        <taxon>Nocardioidaceae</taxon>
        <taxon>Nocardioides</taxon>
    </lineage>
</organism>
<proteinExistence type="predicted"/>
<gene>
    <name evidence="1" type="ORF">GCM10023340_38700</name>
</gene>
<sequence length="231" mass="25263">MKLLDLFSGDGGAGEGYRRAGFTVTGVDIVDHPYPPGQFIRADAMAVLSSLWYLDQFDVVHTSPPCQPRTTMSNRYRGRGGPTDALINLIPAVIERLRTWGGRWVVENVVGARPDMPDARLLRGSMFGLEVDRPRLFYASESLPLAPVTTRTRPALGVYGARPDGRLLWTRTDGSELRAPRSVAEAGRAMGIDWMTWPDLTEAVPPAYTEWVGHALLTQTTGARSVVPATG</sequence>
<comment type="caution">
    <text evidence="1">The sequence shown here is derived from an EMBL/GenBank/DDBJ whole genome shotgun (WGS) entry which is preliminary data.</text>
</comment>
<keyword evidence="2" id="KW-1185">Reference proteome</keyword>
<dbReference type="EMBL" id="BAABKG010000005">
    <property type="protein sequence ID" value="GAA5154703.1"/>
    <property type="molecule type" value="Genomic_DNA"/>
</dbReference>
<evidence type="ECO:0008006" key="3">
    <source>
        <dbReference type="Google" id="ProtNLM"/>
    </source>
</evidence>
<name>A0ABP9PZ76_9ACTN</name>
<dbReference type="RefSeq" id="WP_345462614.1">
    <property type="nucleotide sequence ID" value="NZ_BAABKG010000005.1"/>
</dbReference>
<dbReference type="Gene3D" id="3.40.50.150">
    <property type="entry name" value="Vaccinia Virus protein VP39"/>
    <property type="match status" value="1"/>
</dbReference>
<dbReference type="SUPFAM" id="SSF53335">
    <property type="entry name" value="S-adenosyl-L-methionine-dependent methyltransferases"/>
    <property type="match status" value="1"/>
</dbReference>
<dbReference type="Proteomes" id="UP001500221">
    <property type="component" value="Unassembled WGS sequence"/>
</dbReference>
<reference evidence="2" key="1">
    <citation type="journal article" date="2019" name="Int. J. Syst. Evol. Microbiol.">
        <title>The Global Catalogue of Microorganisms (GCM) 10K type strain sequencing project: providing services to taxonomists for standard genome sequencing and annotation.</title>
        <authorList>
            <consortium name="The Broad Institute Genomics Platform"/>
            <consortium name="The Broad Institute Genome Sequencing Center for Infectious Disease"/>
            <person name="Wu L."/>
            <person name="Ma J."/>
        </authorList>
    </citation>
    <scope>NUCLEOTIDE SEQUENCE [LARGE SCALE GENOMIC DNA]</scope>
    <source>
        <strain evidence="2">JCM 18459</strain>
    </source>
</reference>
<dbReference type="InterPro" id="IPR029063">
    <property type="entry name" value="SAM-dependent_MTases_sf"/>
</dbReference>
<evidence type="ECO:0000313" key="1">
    <source>
        <dbReference type="EMBL" id="GAA5154703.1"/>
    </source>
</evidence>
<evidence type="ECO:0000313" key="2">
    <source>
        <dbReference type="Proteomes" id="UP001500221"/>
    </source>
</evidence>
<accession>A0ABP9PZ76</accession>
<protein>
    <recommendedName>
        <fullName evidence="3">DNA (cytosine-5-)-methyltransferase</fullName>
    </recommendedName>
</protein>